<protein>
    <submittedName>
        <fullName evidence="1">Uncharacterized protein</fullName>
    </submittedName>
</protein>
<dbReference type="AlphaFoldDB" id="U6GII3"/>
<reference evidence="1" key="1">
    <citation type="submission" date="2013-10" db="EMBL/GenBank/DDBJ databases">
        <title>Genomic analysis of the causative agents of coccidiosis in chickens.</title>
        <authorList>
            <person name="Reid A.J."/>
            <person name="Blake D."/>
            <person name="Billington K."/>
            <person name="Browne H."/>
            <person name="Dunn M."/>
            <person name="Hung S."/>
            <person name="Kawahara F."/>
            <person name="Miranda-Saavedra D."/>
            <person name="Mourier T."/>
            <person name="Nagra H."/>
            <person name="Otto T.D."/>
            <person name="Rawlings N."/>
            <person name="Sanchez A."/>
            <person name="Sanders M."/>
            <person name="Subramaniam C."/>
            <person name="Tay Y."/>
            <person name="Dear P."/>
            <person name="Doerig C."/>
            <person name="Gruber A."/>
            <person name="Parkinson J."/>
            <person name="Shirley M."/>
            <person name="Wan K.L."/>
            <person name="Berriman M."/>
            <person name="Tomley F."/>
            <person name="Pain A."/>
        </authorList>
    </citation>
    <scope>NUCLEOTIDE SEQUENCE</scope>
    <source>
        <strain evidence="1">Houghton</strain>
    </source>
</reference>
<dbReference type="RefSeq" id="XP_013251356.1">
    <property type="nucleotide sequence ID" value="XM_013395902.1"/>
</dbReference>
<organism evidence="1 2">
    <name type="scientific">Eimeria acervulina</name>
    <name type="common">Coccidian parasite</name>
    <dbReference type="NCBI Taxonomy" id="5801"/>
    <lineage>
        <taxon>Eukaryota</taxon>
        <taxon>Sar</taxon>
        <taxon>Alveolata</taxon>
        <taxon>Apicomplexa</taxon>
        <taxon>Conoidasida</taxon>
        <taxon>Coccidia</taxon>
        <taxon>Eucoccidiorida</taxon>
        <taxon>Eimeriorina</taxon>
        <taxon>Eimeriidae</taxon>
        <taxon>Eimeria</taxon>
    </lineage>
</organism>
<reference evidence="1" key="2">
    <citation type="submission" date="2013-10" db="EMBL/GenBank/DDBJ databases">
        <authorList>
            <person name="Aslett M."/>
        </authorList>
    </citation>
    <scope>NUCLEOTIDE SEQUENCE</scope>
    <source>
        <strain evidence="1">Houghton</strain>
    </source>
</reference>
<gene>
    <name evidence="1" type="ORF">EAH_00007230</name>
</gene>
<dbReference type="GeneID" id="25268793"/>
<dbReference type="VEuPathDB" id="ToxoDB:EAH_00007230"/>
<dbReference type="Proteomes" id="UP000018050">
    <property type="component" value="Unassembled WGS sequence"/>
</dbReference>
<accession>U6GII3</accession>
<dbReference type="EMBL" id="HG670865">
    <property type="protein sequence ID" value="CDI78399.1"/>
    <property type="molecule type" value="Genomic_DNA"/>
</dbReference>
<sequence length="19" mass="2015">LQVYAQLKSSPSPRLAAAD</sequence>
<proteinExistence type="predicted"/>
<evidence type="ECO:0000313" key="1">
    <source>
        <dbReference type="EMBL" id="CDI78399.1"/>
    </source>
</evidence>
<feature type="non-terminal residue" evidence="1">
    <location>
        <position position="1"/>
    </location>
</feature>
<evidence type="ECO:0000313" key="2">
    <source>
        <dbReference type="Proteomes" id="UP000018050"/>
    </source>
</evidence>
<keyword evidence="2" id="KW-1185">Reference proteome</keyword>
<name>U6GII3_EIMAC</name>